<dbReference type="SUPFAM" id="SSF74853">
    <property type="entry name" value="Lamin A/C globular tail domain"/>
    <property type="match status" value="1"/>
</dbReference>
<evidence type="ECO:0000313" key="3">
    <source>
        <dbReference type="EMBL" id="KAB1155223.1"/>
    </source>
</evidence>
<dbReference type="AlphaFoldDB" id="A0A7J5ACL5"/>
<dbReference type="EMBL" id="WAAU01000024">
    <property type="protein sequence ID" value="KAB1155223.1"/>
    <property type="molecule type" value="Genomic_DNA"/>
</dbReference>
<dbReference type="InterPro" id="IPR001322">
    <property type="entry name" value="Lamin_tail_dom"/>
</dbReference>
<dbReference type="PROSITE" id="PS51841">
    <property type="entry name" value="LTD"/>
    <property type="match status" value="1"/>
</dbReference>
<dbReference type="Pfam" id="PF18962">
    <property type="entry name" value="Por_Secre_tail"/>
    <property type="match status" value="1"/>
</dbReference>
<name>A0A7J5ACL5_9FLAO</name>
<dbReference type="Gene3D" id="2.60.40.1260">
    <property type="entry name" value="Lamin Tail domain"/>
    <property type="match status" value="1"/>
</dbReference>
<dbReference type="NCBIfam" id="TIGR04183">
    <property type="entry name" value="Por_Secre_tail"/>
    <property type="match status" value="1"/>
</dbReference>
<gene>
    <name evidence="3" type="ORF">F7018_12150</name>
</gene>
<evidence type="ECO:0000259" key="2">
    <source>
        <dbReference type="PROSITE" id="PS51841"/>
    </source>
</evidence>
<sequence>MEKNYFLSFFLLLSFVTIQSQVINDNFEDGDITGWTEGTASHWVNSTDSPITGTRSLKHNLSSTTSESYIYHDISSLDLTTQDVTWQFNLKNGSWDPSGANRFWVYLTANETDLNGSTVDGYAVGVNFSGSTDLISLWKVTDGAVDGTAIITSDVNWNSNNTYGIKVTRTNAGSWELLVDSDGGFDNLVSKGTNTNTDYTFDNNFGLSFDFTSTRAGFLWMDDVLVEGTAPSGSPAVNFDNATSTENETDATFNTSIPVTFSNYSADVTISVTVDASSTAVAADYTLNTSSLTFTGNGSQNISLDINDDADYLSETVVLNIAVTSGTADITTSQHTVTINDDDLPIVINEIHADPDSTNGDANGDGTANTSQDEFVEIYNISGASLDISGWILADGASDRHTFPNGTIIPANEAIVVFGGGTLVTVPGLVQLASTNALGLNNGGDTIIIKNDSGVTVLTEVYGAAGNNQSIARNVDFTGSFVDHSTIVSNPVLFSPGRDNTDNTSFASTIKWIGATDNNWSTTTNWLGGSLPSSSADVVIPAGLANYPTVSSATTVNSILIESGASLIANAAFTGNATYKRNLPTTNWYLVASPVSGESVQDLRTNNTFANGSGGGRIGIAPYKNDGTAWNYYTNASTGTIPSGEGLSVKLAASGNINFTGAINSNNINYGITQATNNFNLVGNPFTSYVNLGTFFTDNAGNLSEQTVWMWNENTSSYDIRMSGTHGSFQVAPGQAFFISAGSNTNVTFNTANQSHQTTDTFQKSSRTEISIIASQGKSSKSTNIYYINGTSKGFDNGYDGTIFGGVSSKFTLYSQLVSNNDGRNLAIQSLPLSDIQKTVVPLGLKAGSGKEIEFSINTKNLPNGVKVFLEDRIDNKFINLSENNYKVTLNKNLDGIGRFYIHTTALKTVAENSAIENVSIYRSNTNTITITGLQTKDASLNIYSILGKKVFQKTFLSNGISSITIPSLAKGIYIFEINSEIGKTNKKIILE</sequence>
<dbReference type="Pfam" id="PF00932">
    <property type="entry name" value="LTD"/>
    <property type="match status" value="1"/>
</dbReference>
<organism evidence="3 4">
    <name type="scientific">Tenacibaculum aiptasiae</name>
    <dbReference type="NCBI Taxonomy" id="426481"/>
    <lineage>
        <taxon>Bacteria</taxon>
        <taxon>Pseudomonadati</taxon>
        <taxon>Bacteroidota</taxon>
        <taxon>Flavobacteriia</taxon>
        <taxon>Flavobacteriales</taxon>
        <taxon>Flavobacteriaceae</taxon>
        <taxon>Tenacibaculum</taxon>
    </lineage>
</organism>
<keyword evidence="1" id="KW-0732">Signal</keyword>
<comment type="caution">
    <text evidence="3">The sequence shown here is derived from an EMBL/GenBank/DDBJ whole genome shotgun (WGS) entry which is preliminary data.</text>
</comment>
<dbReference type="Proteomes" id="UP000467305">
    <property type="component" value="Unassembled WGS sequence"/>
</dbReference>
<accession>A0A7J5ACL5</accession>
<dbReference type="InterPro" id="IPR036415">
    <property type="entry name" value="Lamin_tail_dom_sf"/>
</dbReference>
<dbReference type="InterPro" id="IPR026444">
    <property type="entry name" value="Secre_tail"/>
</dbReference>
<dbReference type="RefSeq" id="WP_150900333.1">
    <property type="nucleotide sequence ID" value="NZ_WAAU01000024.1"/>
</dbReference>
<dbReference type="OrthoDB" id="1522652at2"/>
<reference evidence="3 4" key="1">
    <citation type="submission" date="2019-09" db="EMBL/GenBank/DDBJ databases">
        <authorList>
            <person name="Cao W.R."/>
        </authorList>
    </citation>
    <scope>NUCLEOTIDE SEQUENCE [LARGE SCALE GENOMIC DNA]</scope>
    <source>
        <strain evidence="4">a4</strain>
    </source>
</reference>
<evidence type="ECO:0000313" key="4">
    <source>
        <dbReference type="Proteomes" id="UP000467305"/>
    </source>
</evidence>
<dbReference type="Gene3D" id="2.60.40.2030">
    <property type="match status" value="1"/>
</dbReference>
<dbReference type="SUPFAM" id="SSF141072">
    <property type="entry name" value="CalX-like"/>
    <property type="match status" value="1"/>
</dbReference>
<protein>
    <submittedName>
        <fullName evidence="3">T9SS type A sorting domain-containing protein</fullName>
    </submittedName>
</protein>
<evidence type="ECO:0000256" key="1">
    <source>
        <dbReference type="ARBA" id="ARBA00022729"/>
    </source>
</evidence>
<feature type="domain" description="LTD" evidence="2">
    <location>
        <begin position="324"/>
        <end position="464"/>
    </location>
</feature>
<proteinExistence type="predicted"/>
<keyword evidence="4" id="KW-1185">Reference proteome</keyword>
<dbReference type="InterPro" id="IPR038081">
    <property type="entry name" value="CalX-like_sf"/>
</dbReference>